<sequence length="61" mass="7098">MFEIKKMKSSNKTIRMPNDLIQNLEKLAFENDISFNQLVVQCCEYALDNMEPNQMDGPSEL</sequence>
<comment type="caution">
    <text evidence="1">The sequence shown here is derived from an EMBL/GenBank/DDBJ whole genome shotgun (WGS) entry which is preliminary data.</text>
</comment>
<dbReference type="EMBL" id="JAHQCW010000037">
    <property type="protein sequence ID" value="MBU9738548.1"/>
    <property type="molecule type" value="Genomic_DNA"/>
</dbReference>
<dbReference type="SUPFAM" id="SSF47598">
    <property type="entry name" value="Ribbon-helix-helix"/>
    <property type="match status" value="1"/>
</dbReference>
<keyword evidence="2" id="KW-1185">Reference proteome</keyword>
<organism evidence="1 2">
    <name type="scientific">Diplocloster agilis</name>
    <dbReference type="NCBI Taxonomy" id="2850323"/>
    <lineage>
        <taxon>Bacteria</taxon>
        <taxon>Bacillati</taxon>
        <taxon>Bacillota</taxon>
        <taxon>Clostridia</taxon>
        <taxon>Lachnospirales</taxon>
        <taxon>Lachnospiraceae</taxon>
        <taxon>Diplocloster</taxon>
    </lineage>
</organism>
<reference evidence="1" key="1">
    <citation type="submission" date="2021-06" db="EMBL/GenBank/DDBJ databases">
        <title>Description of novel taxa of the family Lachnospiraceae.</title>
        <authorList>
            <person name="Chaplin A.V."/>
            <person name="Sokolova S.R."/>
            <person name="Pikina A.P."/>
            <person name="Korzhanova M."/>
            <person name="Belova V."/>
            <person name="Korostin D."/>
            <person name="Efimov B.A."/>
        </authorList>
    </citation>
    <scope>NUCLEOTIDE SEQUENCE</scope>
    <source>
        <strain evidence="1">ASD5720</strain>
    </source>
</reference>
<dbReference type="GO" id="GO:0006355">
    <property type="term" value="P:regulation of DNA-templated transcription"/>
    <property type="evidence" value="ECO:0007669"/>
    <property type="project" value="InterPro"/>
</dbReference>
<dbReference type="AlphaFoldDB" id="A0A949K0C2"/>
<evidence type="ECO:0000313" key="1">
    <source>
        <dbReference type="EMBL" id="MBU9738548.1"/>
    </source>
</evidence>
<evidence type="ECO:0008006" key="3">
    <source>
        <dbReference type="Google" id="ProtNLM"/>
    </source>
</evidence>
<evidence type="ECO:0000313" key="2">
    <source>
        <dbReference type="Proteomes" id="UP000712157"/>
    </source>
</evidence>
<dbReference type="InterPro" id="IPR010985">
    <property type="entry name" value="Ribbon_hlx_hlx"/>
</dbReference>
<proteinExistence type="predicted"/>
<accession>A0A949K0C2</accession>
<dbReference type="Proteomes" id="UP000712157">
    <property type="component" value="Unassembled WGS sequence"/>
</dbReference>
<name>A0A949K0C2_9FIRM</name>
<dbReference type="RefSeq" id="WP_158343041.1">
    <property type="nucleotide sequence ID" value="NZ_JAHQCW010000037.1"/>
</dbReference>
<protein>
    <recommendedName>
        <fullName evidence="3">Toxin-antitoxin system HicB family antitoxin</fullName>
    </recommendedName>
</protein>
<gene>
    <name evidence="1" type="ORF">KTH89_18560</name>
</gene>